<dbReference type="InterPro" id="IPR008983">
    <property type="entry name" value="Tumour_necrosis_fac-like_dom"/>
</dbReference>
<protein>
    <submittedName>
        <fullName evidence="1">Collagen-like protein</fullName>
    </submittedName>
</protein>
<dbReference type="EMBL" id="JAWONS010000015">
    <property type="protein sequence ID" value="MDW2796143.1"/>
    <property type="molecule type" value="Genomic_DNA"/>
</dbReference>
<gene>
    <name evidence="1" type="ORF">RZO55_00890</name>
</gene>
<proteinExistence type="predicted"/>
<keyword evidence="2" id="KW-1185">Reference proteome</keyword>
<dbReference type="RefSeq" id="WP_318062420.1">
    <property type="nucleotide sequence ID" value="NZ_JAWONS010000015.1"/>
</dbReference>
<feature type="non-terminal residue" evidence="1">
    <location>
        <position position="1"/>
    </location>
</feature>
<reference evidence="1 2" key="1">
    <citation type="submission" date="2023-10" db="EMBL/GenBank/DDBJ databases">
        <title>A novel Glycoside Hydrolase 43-Like Enzyme from Clostrdium boliviensis is an Endo-xylanase, and a Candidate for Xylooligosaccharides Production from Different Xylan Substrates.</title>
        <authorList>
            <person name="Alvarez M.T."/>
            <person name="Rocabado-Villegas L.R."/>
            <person name="Salas-Veizaga D.M."/>
            <person name="Linares-Pasten J.A."/>
            <person name="Gudmundsdottir E.E."/>
            <person name="Hreggvidsson G.O."/>
            <person name="Adlercreutz P."/>
            <person name="Nordberg Karlsson E."/>
        </authorList>
    </citation>
    <scope>NUCLEOTIDE SEQUENCE [LARGE SCALE GENOMIC DNA]</scope>
    <source>
        <strain evidence="1 2">E-1</strain>
    </source>
</reference>
<name>A0ABU4GEU2_9CLOT</name>
<evidence type="ECO:0000313" key="1">
    <source>
        <dbReference type="EMBL" id="MDW2796143.1"/>
    </source>
</evidence>
<evidence type="ECO:0000313" key="2">
    <source>
        <dbReference type="Proteomes" id="UP001276854"/>
    </source>
</evidence>
<dbReference type="Gene3D" id="2.60.120.40">
    <property type="match status" value="1"/>
</dbReference>
<comment type="caution">
    <text evidence="1">The sequence shown here is derived from an EMBL/GenBank/DDBJ whole genome shotgun (WGS) entry which is preliminary data.</text>
</comment>
<organism evidence="1 2">
    <name type="scientific">Clostridium boliviensis</name>
    <dbReference type="NCBI Taxonomy" id="318465"/>
    <lineage>
        <taxon>Bacteria</taxon>
        <taxon>Bacillati</taxon>
        <taxon>Bacillota</taxon>
        <taxon>Clostridia</taxon>
        <taxon>Eubacteriales</taxon>
        <taxon>Clostridiaceae</taxon>
        <taxon>Clostridium</taxon>
    </lineage>
</organism>
<dbReference type="Proteomes" id="UP001276854">
    <property type="component" value="Unassembled WGS sequence"/>
</dbReference>
<sequence>TGPTGLTGDTGPTGPAGTAGLSEYAYIYNLDAQVVALEADILFSTNGIIVGTITHAPGTSTIQFGSAGDYAVWFYAAGVEPNQFTVFQNGAPVTGAVYGSGAGTQPNPGMVIITAAAADVITVRNHTSAAAVTLQTLAGGTQINTNASVLIQKLSS</sequence>
<accession>A0ABU4GEU2</accession>